<dbReference type="Gene3D" id="3.40.50.150">
    <property type="entry name" value="Vaccinia Virus protein VP39"/>
    <property type="match status" value="1"/>
</dbReference>
<dbReference type="SUPFAM" id="SSF46785">
    <property type="entry name" value="Winged helix' DNA-binding domain"/>
    <property type="match status" value="1"/>
</dbReference>
<dbReference type="GO" id="GO:0008168">
    <property type="term" value="F:methyltransferase activity"/>
    <property type="evidence" value="ECO:0007669"/>
    <property type="project" value="UniProtKB-KW"/>
</dbReference>
<dbReference type="Proteomes" id="UP001352263">
    <property type="component" value="Unassembled WGS sequence"/>
</dbReference>
<evidence type="ECO:0000313" key="2">
    <source>
        <dbReference type="EMBL" id="MEC4722578.1"/>
    </source>
</evidence>
<proteinExistence type="predicted"/>
<dbReference type="CDD" id="cd02440">
    <property type="entry name" value="AdoMet_MTases"/>
    <property type="match status" value="1"/>
</dbReference>
<sequence>MMNNLTITEPTHFSAPSLAGGAILLEIGAEYGLVDLLRQSRTISVGEAALHSGLPPAAVTQYLEALASAGLLEQAEAMAGGAAPAYKGTAALARAIHDVGYLSWGLRACQPLIANARRFLVDPGQAREDHQRDGGLVARTSQWMGEQSFYPHAEETILALRPRHFVDLGCGSARLLVKILQKLPDSRGTGIDMSSKACADARHAAAGADLGQRLNIIESPIQSLADDPSPLAGADVIHAGFVLHDLMPDDEAVLDRLLAACREASPKATLVVVDAVPFAKDEQERLFSAAFSYLHHGFMGRELQSEMAWSERLARAGFSAVEVSKLGIPGGRLFLARGKQH</sequence>
<keyword evidence="2" id="KW-0489">Methyltransferase</keyword>
<dbReference type="EMBL" id="JAWIIV010000032">
    <property type="protein sequence ID" value="MEC4722578.1"/>
    <property type="molecule type" value="Genomic_DNA"/>
</dbReference>
<dbReference type="InterPro" id="IPR013217">
    <property type="entry name" value="Methyltransf_12"/>
</dbReference>
<keyword evidence="2" id="KW-0808">Transferase</keyword>
<dbReference type="PANTHER" id="PTHR43712:SF4">
    <property type="entry name" value="O-METHYLTRANSFERASE DOMAIN-CONTAINING PROTEIN"/>
    <property type="match status" value="1"/>
</dbReference>
<name>A0ABU6JGB3_9BURK</name>
<dbReference type="SUPFAM" id="SSF53335">
    <property type="entry name" value="S-adenosyl-L-methionine-dependent methyltransferases"/>
    <property type="match status" value="1"/>
</dbReference>
<comment type="caution">
    <text evidence="2">The sequence shown here is derived from an EMBL/GenBank/DDBJ whole genome shotgun (WGS) entry which is preliminary data.</text>
</comment>
<reference evidence="2 3" key="1">
    <citation type="submission" date="2023-10" db="EMBL/GenBank/DDBJ databases">
        <title>Noviherbaspirillum sp. CPCC 100848 genome assembly.</title>
        <authorList>
            <person name="Li X.Y."/>
            <person name="Fang X.M."/>
        </authorList>
    </citation>
    <scope>NUCLEOTIDE SEQUENCE [LARGE SCALE GENOMIC DNA]</scope>
    <source>
        <strain evidence="2 3">CPCC 100848</strain>
    </source>
</reference>
<organism evidence="2 3">
    <name type="scientific">Noviherbaspirillum album</name>
    <dbReference type="NCBI Taxonomy" id="3080276"/>
    <lineage>
        <taxon>Bacteria</taxon>
        <taxon>Pseudomonadati</taxon>
        <taxon>Pseudomonadota</taxon>
        <taxon>Betaproteobacteria</taxon>
        <taxon>Burkholderiales</taxon>
        <taxon>Oxalobacteraceae</taxon>
        <taxon>Noviherbaspirillum</taxon>
    </lineage>
</organism>
<feature type="domain" description="Methyltransferase type 12" evidence="1">
    <location>
        <begin position="166"/>
        <end position="262"/>
    </location>
</feature>
<gene>
    <name evidence="2" type="ORF">RY831_25765</name>
</gene>
<accession>A0ABU6JGB3</accession>
<dbReference type="Pfam" id="PF08242">
    <property type="entry name" value="Methyltransf_12"/>
    <property type="match status" value="1"/>
</dbReference>
<keyword evidence="3" id="KW-1185">Reference proteome</keyword>
<dbReference type="EC" id="2.1.-.-" evidence="2"/>
<dbReference type="InterPro" id="IPR029063">
    <property type="entry name" value="SAM-dependent_MTases_sf"/>
</dbReference>
<dbReference type="GO" id="GO:0032259">
    <property type="term" value="P:methylation"/>
    <property type="evidence" value="ECO:0007669"/>
    <property type="project" value="UniProtKB-KW"/>
</dbReference>
<dbReference type="PANTHER" id="PTHR43712">
    <property type="entry name" value="PUTATIVE (AFU_ORTHOLOGUE AFUA_4G14580)-RELATED"/>
    <property type="match status" value="1"/>
</dbReference>
<dbReference type="InterPro" id="IPR036390">
    <property type="entry name" value="WH_DNA-bd_sf"/>
</dbReference>
<evidence type="ECO:0000313" key="3">
    <source>
        <dbReference type="Proteomes" id="UP001352263"/>
    </source>
</evidence>
<evidence type="ECO:0000259" key="1">
    <source>
        <dbReference type="Pfam" id="PF08242"/>
    </source>
</evidence>
<dbReference type="RefSeq" id="WP_326509249.1">
    <property type="nucleotide sequence ID" value="NZ_JAWIIV010000032.1"/>
</dbReference>
<protein>
    <submittedName>
        <fullName evidence="2">Class I SAM-dependent methyltransferase</fullName>
        <ecNumber evidence="2">2.1.-.-</ecNumber>
    </submittedName>
</protein>